<evidence type="ECO:0000256" key="4">
    <source>
        <dbReference type="ARBA" id="ARBA00022461"/>
    </source>
</evidence>
<evidence type="ECO:0000256" key="3">
    <source>
        <dbReference type="ARBA" id="ARBA00022448"/>
    </source>
</evidence>
<organism evidence="14 15">
    <name type="scientific">Limulus polyphemus</name>
    <name type="common">Atlantic horseshoe crab</name>
    <dbReference type="NCBI Taxonomy" id="6850"/>
    <lineage>
        <taxon>Eukaryota</taxon>
        <taxon>Metazoa</taxon>
        <taxon>Ecdysozoa</taxon>
        <taxon>Arthropoda</taxon>
        <taxon>Chelicerata</taxon>
        <taxon>Merostomata</taxon>
        <taxon>Xiphosura</taxon>
        <taxon>Limulidae</taxon>
        <taxon>Limulus</taxon>
    </lineage>
</organism>
<evidence type="ECO:0000256" key="7">
    <source>
        <dbReference type="ARBA" id="ARBA00023053"/>
    </source>
</evidence>
<dbReference type="PANTHER" id="PTHR11690">
    <property type="entry name" value="AMILORIDE-SENSITIVE SODIUM CHANNEL-RELATED"/>
    <property type="match status" value="1"/>
</dbReference>
<evidence type="ECO:0000256" key="1">
    <source>
        <dbReference type="ARBA" id="ARBA00004141"/>
    </source>
</evidence>
<reference evidence="15" key="1">
    <citation type="submission" date="2025-08" db="UniProtKB">
        <authorList>
            <consortium name="RefSeq"/>
        </authorList>
    </citation>
    <scope>IDENTIFICATION</scope>
    <source>
        <tissue evidence="15">Muscle</tissue>
    </source>
</reference>
<comment type="similarity">
    <text evidence="2 12">Belongs to the amiloride-sensitive sodium channel (TC 1.A.6) family.</text>
</comment>
<evidence type="ECO:0000256" key="6">
    <source>
        <dbReference type="ARBA" id="ARBA00022989"/>
    </source>
</evidence>
<evidence type="ECO:0000256" key="8">
    <source>
        <dbReference type="ARBA" id="ARBA00023065"/>
    </source>
</evidence>
<evidence type="ECO:0000256" key="11">
    <source>
        <dbReference type="ARBA" id="ARBA00023303"/>
    </source>
</evidence>
<keyword evidence="7" id="KW-0915">Sodium</keyword>
<accession>A0ABM1SGI2</accession>
<dbReference type="Pfam" id="PF00858">
    <property type="entry name" value="ASC"/>
    <property type="match status" value="1"/>
</dbReference>
<keyword evidence="5 12" id="KW-0812">Transmembrane</keyword>
<keyword evidence="6 13" id="KW-1133">Transmembrane helix</keyword>
<name>A0ABM1SGI2_LIMPO</name>
<keyword evidence="10 12" id="KW-0739">Sodium transport</keyword>
<gene>
    <name evidence="15" type="primary">LOC106460324</name>
</gene>
<evidence type="ECO:0000313" key="15">
    <source>
        <dbReference type="RefSeq" id="XP_022242737.1"/>
    </source>
</evidence>
<keyword evidence="11 12" id="KW-0407">Ion channel</keyword>
<evidence type="ECO:0000256" key="10">
    <source>
        <dbReference type="ARBA" id="ARBA00023201"/>
    </source>
</evidence>
<dbReference type="Proteomes" id="UP000694941">
    <property type="component" value="Unplaced"/>
</dbReference>
<proteinExistence type="inferred from homology"/>
<keyword evidence="9 13" id="KW-0472">Membrane</keyword>
<keyword evidence="3 12" id="KW-0813">Transport</keyword>
<sequence>MNKAEIQETQKTSFSVKVKKTLWYIFVVSAVVGFIYQSWSFIIIYLHYQTVVDVRVNAHDDLIFPAITVCNNNRMRRSAFCAMRPTSEPCVSNGTELYHKWAEDWHVQDFCKKGKIFWWLGHMHGNLIHSCQVEPNRIANEICDWKFSRLSDPKYYMCYTINGEWEIGAPKKPVTSRMILEDSVEMYFTLDVEPHEYLVYDRDLGARVVIHDPDVLPDPESEGIDLKAGTSYQIGIQQTSTIMLPPPYQTQCAHAQEITSKLNITYVKGMSRQVTFKDVLIVIIQFKKVL</sequence>
<evidence type="ECO:0000256" key="5">
    <source>
        <dbReference type="ARBA" id="ARBA00022692"/>
    </source>
</evidence>
<protein>
    <submittedName>
        <fullName evidence="15">Acid-sensing ion channel 4-like</fullName>
    </submittedName>
</protein>
<keyword evidence="14" id="KW-1185">Reference proteome</keyword>
<evidence type="ECO:0000256" key="13">
    <source>
        <dbReference type="SAM" id="Phobius"/>
    </source>
</evidence>
<dbReference type="Gene3D" id="2.60.470.10">
    <property type="entry name" value="Acid-sensing ion channels like domains"/>
    <property type="match status" value="1"/>
</dbReference>
<evidence type="ECO:0000256" key="12">
    <source>
        <dbReference type="RuleBase" id="RU000679"/>
    </source>
</evidence>
<evidence type="ECO:0000256" key="9">
    <source>
        <dbReference type="ARBA" id="ARBA00023136"/>
    </source>
</evidence>
<comment type="subcellular location">
    <subcellularLocation>
        <location evidence="1">Membrane</location>
        <topology evidence="1">Multi-pass membrane protein</topology>
    </subcellularLocation>
</comment>
<evidence type="ECO:0000256" key="2">
    <source>
        <dbReference type="ARBA" id="ARBA00007193"/>
    </source>
</evidence>
<dbReference type="RefSeq" id="XP_022242737.1">
    <property type="nucleotide sequence ID" value="XM_022387029.1"/>
</dbReference>
<feature type="transmembrane region" description="Helical" evidence="13">
    <location>
        <begin position="21"/>
        <end position="48"/>
    </location>
</feature>
<dbReference type="PRINTS" id="PR01078">
    <property type="entry name" value="AMINACHANNEL"/>
</dbReference>
<evidence type="ECO:0000313" key="14">
    <source>
        <dbReference type="Proteomes" id="UP000694941"/>
    </source>
</evidence>
<dbReference type="InterPro" id="IPR001873">
    <property type="entry name" value="ENaC"/>
</dbReference>
<keyword evidence="4 12" id="KW-0894">Sodium channel</keyword>
<keyword evidence="8 12" id="KW-0406">Ion transport</keyword>
<dbReference type="PANTHER" id="PTHR11690:SF248">
    <property type="entry name" value="PICKPOCKET 17, ISOFORM A"/>
    <property type="match status" value="1"/>
</dbReference>
<dbReference type="GeneID" id="106460324"/>